<reference evidence="3" key="1">
    <citation type="submission" date="2024-06" db="EMBL/GenBank/DDBJ databases">
        <title>Kribbella sp. strain HUAS MG21 genome sequences.</title>
        <authorList>
            <person name="Mo P."/>
        </authorList>
    </citation>
    <scope>NUCLEOTIDE SEQUENCE</scope>
    <source>
        <strain evidence="3">HUAS MG21</strain>
    </source>
</reference>
<sequence length="85" mass="8334">MNTKSVMAAVAAGLLTAALSAAPAAAEPPIGGAGAHTHHVHTGDGGCIDIDSVAFNPDHRGLHQGANSSGPDAGPWHGTCASHQH</sequence>
<feature type="chain" id="PRO_5043582807" description="Secreted protein" evidence="2">
    <location>
        <begin position="27"/>
        <end position="85"/>
    </location>
</feature>
<organism evidence="3">
    <name type="scientific">Kribbella sp. HUAS MG21</name>
    <dbReference type="NCBI Taxonomy" id="3160966"/>
    <lineage>
        <taxon>Bacteria</taxon>
        <taxon>Bacillati</taxon>
        <taxon>Actinomycetota</taxon>
        <taxon>Actinomycetes</taxon>
        <taxon>Propionibacteriales</taxon>
        <taxon>Kribbellaceae</taxon>
        <taxon>Kribbella</taxon>
    </lineage>
</organism>
<keyword evidence="2" id="KW-0732">Signal</keyword>
<protein>
    <recommendedName>
        <fullName evidence="4">Secreted protein</fullName>
    </recommendedName>
</protein>
<dbReference type="AlphaFoldDB" id="A0AAU7TJF0"/>
<accession>A0AAU7TJF0</accession>
<name>A0AAU7TJF0_9ACTN</name>
<dbReference type="RefSeq" id="WP_350279748.1">
    <property type="nucleotide sequence ID" value="NZ_CP158165.1"/>
</dbReference>
<feature type="region of interest" description="Disordered" evidence="1">
    <location>
        <begin position="58"/>
        <end position="85"/>
    </location>
</feature>
<evidence type="ECO:0008006" key="4">
    <source>
        <dbReference type="Google" id="ProtNLM"/>
    </source>
</evidence>
<proteinExistence type="predicted"/>
<evidence type="ECO:0000256" key="1">
    <source>
        <dbReference type="SAM" id="MobiDB-lite"/>
    </source>
</evidence>
<evidence type="ECO:0000256" key="2">
    <source>
        <dbReference type="SAM" id="SignalP"/>
    </source>
</evidence>
<dbReference type="EMBL" id="CP158165">
    <property type="protein sequence ID" value="XBV26955.1"/>
    <property type="molecule type" value="Genomic_DNA"/>
</dbReference>
<evidence type="ECO:0000313" key="3">
    <source>
        <dbReference type="EMBL" id="XBV26955.1"/>
    </source>
</evidence>
<gene>
    <name evidence="3" type="ORF">ABN611_11120</name>
</gene>
<feature type="signal peptide" evidence="2">
    <location>
        <begin position="1"/>
        <end position="26"/>
    </location>
</feature>